<dbReference type="GO" id="GO:0005840">
    <property type="term" value="C:ribosome"/>
    <property type="evidence" value="ECO:0007669"/>
    <property type="project" value="UniProtKB-KW"/>
</dbReference>
<dbReference type="AlphaFoldDB" id="A0A9P8T2L0"/>
<evidence type="ECO:0000256" key="6">
    <source>
        <dbReference type="ARBA" id="ARBA00023163"/>
    </source>
</evidence>
<evidence type="ECO:0000313" key="11">
    <source>
        <dbReference type="Proteomes" id="UP000788993"/>
    </source>
</evidence>
<organism evidence="10 11">
    <name type="scientific">Ogataea polymorpha</name>
    <dbReference type="NCBI Taxonomy" id="460523"/>
    <lineage>
        <taxon>Eukaryota</taxon>
        <taxon>Fungi</taxon>
        <taxon>Dikarya</taxon>
        <taxon>Ascomycota</taxon>
        <taxon>Saccharomycotina</taxon>
        <taxon>Pichiomycetes</taxon>
        <taxon>Pichiales</taxon>
        <taxon>Pichiaceae</taxon>
        <taxon>Ogataea</taxon>
    </lineage>
</organism>
<name>A0A9P8T2L0_9ASCO</name>
<evidence type="ECO:0000256" key="4">
    <source>
        <dbReference type="ARBA" id="ARBA00023015"/>
    </source>
</evidence>
<dbReference type="InterPro" id="IPR024629">
    <property type="entry name" value="Ribosomal_mL67"/>
</dbReference>
<protein>
    <recommendedName>
        <fullName evidence="8">Large ribosomal subunit protein mL67</fullName>
    </recommendedName>
    <alternativeName>
        <fullName evidence="9">Mitochondrial homologous recombination protein 1</fullName>
    </alternativeName>
</protein>
<evidence type="ECO:0000256" key="1">
    <source>
        <dbReference type="ARBA" id="ARBA00004173"/>
    </source>
</evidence>
<evidence type="ECO:0000313" key="10">
    <source>
        <dbReference type="EMBL" id="KAH3662856.1"/>
    </source>
</evidence>
<proteinExistence type="inferred from homology"/>
<keyword evidence="7" id="KW-0687">Ribonucleoprotein</keyword>
<evidence type="ECO:0000256" key="2">
    <source>
        <dbReference type="ARBA" id="ARBA00010741"/>
    </source>
</evidence>
<accession>A0A9P8T2L0</accession>
<dbReference type="GO" id="GO:0003697">
    <property type="term" value="F:single-stranded DNA binding"/>
    <property type="evidence" value="ECO:0007669"/>
    <property type="project" value="InterPro"/>
</dbReference>
<dbReference type="PANTHER" id="PTHR28184:SF1">
    <property type="entry name" value="LARGE RIBOSOMAL SUBUNIT PROTEIN ML67"/>
    <property type="match status" value="1"/>
</dbReference>
<keyword evidence="4" id="KW-0805">Transcription regulation</keyword>
<evidence type="ECO:0000256" key="5">
    <source>
        <dbReference type="ARBA" id="ARBA00023128"/>
    </source>
</evidence>
<gene>
    <name evidence="10" type="ORF">OGATHE_004432</name>
</gene>
<dbReference type="GO" id="GO:1990904">
    <property type="term" value="C:ribonucleoprotein complex"/>
    <property type="evidence" value="ECO:0007669"/>
    <property type="project" value="UniProtKB-KW"/>
</dbReference>
<keyword evidence="3" id="KW-0689">Ribosomal protein</keyword>
<dbReference type="PANTHER" id="PTHR28184">
    <property type="entry name" value="MITOCHONDRIAL HOMOLOGOUS RECOMBINATION PROTEIN 1"/>
    <property type="match status" value="1"/>
</dbReference>
<evidence type="ECO:0000256" key="3">
    <source>
        <dbReference type="ARBA" id="ARBA00022980"/>
    </source>
</evidence>
<reference evidence="10" key="2">
    <citation type="submission" date="2021-01" db="EMBL/GenBank/DDBJ databases">
        <authorList>
            <person name="Schikora-Tamarit M.A."/>
        </authorList>
    </citation>
    <scope>NUCLEOTIDE SEQUENCE</scope>
    <source>
        <strain evidence="10">NCAIM Y.01608</strain>
    </source>
</reference>
<evidence type="ECO:0000256" key="8">
    <source>
        <dbReference type="ARBA" id="ARBA00035185"/>
    </source>
</evidence>
<evidence type="ECO:0000256" key="7">
    <source>
        <dbReference type="ARBA" id="ARBA00023274"/>
    </source>
</evidence>
<comment type="caution">
    <text evidence="10">The sequence shown here is derived from an EMBL/GenBank/DDBJ whole genome shotgun (WGS) entry which is preliminary data.</text>
</comment>
<keyword evidence="5" id="KW-0496">Mitochondrion</keyword>
<comment type="subcellular location">
    <subcellularLocation>
        <location evidence="1">Mitochondrion</location>
    </subcellularLocation>
</comment>
<dbReference type="Pfam" id="PF12829">
    <property type="entry name" value="Mhr1"/>
    <property type="match status" value="1"/>
</dbReference>
<evidence type="ECO:0000256" key="9">
    <source>
        <dbReference type="ARBA" id="ARBA00035511"/>
    </source>
</evidence>
<dbReference type="GO" id="GO:0003735">
    <property type="term" value="F:structural constituent of ribosome"/>
    <property type="evidence" value="ECO:0007669"/>
    <property type="project" value="TreeGrafter"/>
</dbReference>
<keyword evidence="6" id="KW-0804">Transcription</keyword>
<dbReference type="GO" id="GO:0000150">
    <property type="term" value="F:DNA strand exchange activity"/>
    <property type="evidence" value="ECO:0007669"/>
    <property type="project" value="InterPro"/>
</dbReference>
<dbReference type="EMBL" id="JAEUBD010001266">
    <property type="protein sequence ID" value="KAH3662856.1"/>
    <property type="molecule type" value="Genomic_DNA"/>
</dbReference>
<keyword evidence="11" id="KW-1185">Reference proteome</keyword>
<comment type="similarity">
    <text evidence="2">Belongs to the mitochondrion-specific ribosomal protein mL67 family.</text>
</comment>
<sequence length="204" mass="24571">MATKFRQPQWLKSNGFAPHVYLFRNIESGQVMYSQTPHITKYQIEQQSFRPNWENRKPSKRRDLWRPMAVAQFDSHEKAVRAYNALVELKYMRQVSKRKEAEALRKRNQFQQIWYFGQYRPTWAQESVSDLTTVLDELRLSSKIYWDSLWRKGDDKYWKGLEVEHDELDKVSPREKFVALNEVEQKWKEEQEAAEAEQQPQPAV</sequence>
<dbReference type="Proteomes" id="UP000788993">
    <property type="component" value="Unassembled WGS sequence"/>
</dbReference>
<dbReference type="GO" id="GO:0005739">
    <property type="term" value="C:mitochondrion"/>
    <property type="evidence" value="ECO:0007669"/>
    <property type="project" value="UniProtKB-SubCell"/>
</dbReference>
<reference evidence="10" key="1">
    <citation type="journal article" date="2021" name="Open Biol.">
        <title>Shared evolutionary footprints suggest mitochondrial oxidative damage underlies multiple complex I losses in fungi.</title>
        <authorList>
            <person name="Schikora-Tamarit M.A."/>
            <person name="Marcet-Houben M."/>
            <person name="Nosek J."/>
            <person name="Gabaldon T."/>
        </authorList>
    </citation>
    <scope>NUCLEOTIDE SEQUENCE</scope>
    <source>
        <strain evidence="10">NCAIM Y.01608</strain>
    </source>
</reference>